<name>A0A165H2F0_XYLHT</name>
<dbReference type="GeneID" id="28897754"/>
<evidence type="ECO:0000259" key="2">
    <source>
        <dbReference type="PROSITE" id="PS50157"/>
    </source>
</evidence>
<dbReference type="EMBL" id="KV407458">
    <property type="protein sequence ID" value="KZF22894.1"/>
    <property type="molecule type" value="Genomic_DNA"/>
</dbReference>
<dbReference type="Pfam" id="PF00096">
    <property type="entry name" value="zf-C2H2"/>
    <property type="match status" value="1"/>
</dbReference>
<feature type="domain" description="C2H2-type" evidence="2">
    <location>
        <begin position="60"/>
        <end position="84"/>
    </location>
</feature>
<proteinExistence type="predicted"/>
<organism evidence="3 4">
    <name type="scientific">Xylona heveae (strain CBS 132557 / TC161)</name>
    <dbReference type="NCBI Taxonomy" id="1328760"/>
    <lineage>
        <taxon>Eukaryota</taxon>
        <taxon>Fungi</taxon>
        <taxon>Dikarya</taxon>
        <taxon>Ascomycota</taxon>
        <taxon>Pezizomycotina</taxon>
        <taxon>Xylonomycetes</taxon>
        <taxon>Xylonales</taxon>
        <taxon>Xylonaceae</taxon>
        <taxon>Xylona</taxon>
    </lineage>
</organism>
<dbReference type="STRING" id="1328760.A0A165H2F0"/>
<dbReference type="InterPro" id="IPR036236">
    <property type="entry name" value="Znf_C2H2_sf"/>
</dbReference>
<keyword evidence="1" id="KW-0862">Zinc</keyword>
<dbReference type="Gene3D" id="3.30.160.60">
    <property type="entry name" value="Classic Zinc Finger"/>
    <property type="match status" value="1"/>
</dbReference>
<keyword evidence="4" id="KW-1185">Reference proteome</keyword>
<dbReference type="SMART" id="SM00355">
    <property type="entry name" value="ZnF_C2H2"/>
    <property type="match status" value="2"/>
</dbReference>
<keyword evidence="1" id="KW-0863">Zinc-finger</keyword>
<dbReference type="PROSITE" id="PS00028">
    <property type="entry name" value="ZINC_FINGER_C2H2_1"/>
    <property type="match status" value="1"/>
</dbReference>
<reference evidence="3 4" key="1">
    <citation type="journal article" date="2016" name="Fungal Biol.">
        <title>The genome of Xylona heveae provides a window into fungal endophytism.</title>
        <authorList>
            <person name="Gazis R."/>
            <person name="Kuo A."/>
            <person name="Riley R."/>
            <person name="LaButti K."/>
            <person name="Lipzen A."/>
            <person name="Lin J."/>
            <person name="Amirebrahimi M."/>
            <person name="Hesse C.N."/>
            <person name="Spatafora J.W."/>
            <person name="Henrissat B."/>
            <person name="Hainaut M."/>
            <person name="Grigoriev I.V."/>
            <person name="Hibbett D.S."/>
        </authorList>
    </citation>
    <scope>NUCLEOTIDE SEQUENCE [LARGE SCALE GENOMIC DNA]</scope>
    <source>
        <strain evidence="3 4">TC161</strain>
    </source>
</reference>
<dbReference type="SUPFAM" id="SSF57667">
    <property type="entry name" value="beta-beta-alpha zinc fingers"/>
    <property type="match status" value="1"/>
</dbReference>
<dbReference type="InterPro" id="IPR013087">
    <property type="entry name" value="Znf_C2H2_type"/>
</dbReference>
<dbReference type="PROSITE" id="PS50157">
    <property type="entry name" value="ZINC_FINGER_C2H2_2"/>
    <property type="match status" value="2"/>
</dbReference>
<dbReference type="AlphaFoldDB" id="A0A165H2F0"/>
<dbReference type="RefSeq" id="XP_018188449.1">
    <property type="nucleotide sequence ID" value="XM_018332617.1"/>
</dbReference>
<dbReference type="InParanoid" id="A0A165H2F0"/>
<keyword evidence="1" id="KW-0479">Metal-binding</keyword>
<dbReference type="GO" id="GO:0008270">
    <property type="term" value="F:zinc ion binding"/>
    <property type="evidence" value="ECO:0007669"/>
    <property type="project" value="UniProtKB-KW"/>
</dbReference>
<dbReference type="Proteomes" id="UP000076632">
    <property type="component" value="Unassembled WGS sequence"/>
</dbReference>
<evidence type="ECO:0000313" key="3">
    <source>
        <dbReference type="EMBL" id="KZF22894.1"/>
    </source>
</evidence>
<gene>
    <name evidence="3" type="ORF">L228DRAFT_247309</name>
</gene>
<accession>A0A165H2F0</accession>
<feature type="domain" description="C2H2-type" evidence="2">
    <location>
        <begin position="89"/>
        <end position="121"/>
    </location>
</feature>
<evidence type="ECO:0000313" key="4">
    <source>
        <dbReference type="Proteomes" id="UP000076632"/>
    </source>
</evidence>
<sequence>MIIHLESGNCPSGMNCDRLIDIAAECFQSKKYMVKGLSRERRLSIDSDLSEYRDYYDEFYECPYCGKSFPHGLSLKQHLESTAHRPYIFKCPDRDCGVTFNSVSGLVQHVESDRCDEGIRSGTGSIQKMLRWLFLQT</sequence>
<protein>
    <recommendedName>
        <fullName evidence="2">C2H2-type domain-containing protein</fullName>
    </recommendedName>
</protein>
<evidence type="ECO:0000256" key="1">
    <source>
        <dbReference type="PROSITE-ProRule" id="PRU00042"/>
    </source>
</evidence>
<dbReference type="OrthoDB" id="6077919at2759"/>